<dbReference type="GO" id="GO:0016020">
    <property type="term" value="C:membrane"/>
    <property type="evidence" value="ECO:0007669"/>
    <property type="project" value="UniProtKB-SubCell"/>
</dbReference>
<dbReference type="PANTHER" id="PTHR42723:SF1">
    <property type="entry name" value="CHLOROPHYLL SYNTHASE, CHLOROPLASTIC"/>
    <property type="match status" value="1"/>
</dbReference>
<dbReference type="Gene3D" id="1.10.357.140">
    <property type="entry name" value="UbiA prenyltransferase"/>
    <property type="match status" value="1"/>
</dbReference>
<reference evidence="6" key="1">
    <citation type="submission" date="2021-03" db="EMBL/GenBank/DDBJ databases">
        <authorList>
            <person name="Tagirdzhanova G."/>
        </authorList>
    </citation>
    <scope>NUCLEOTIDE SEQUENCE</scope>
</reference>
<feature type="transmembrane region" description="Helical" evidence="5">
    <location>
        <begin position="301"/>
        <end position="320"/>
    </location>
</feature>
<evidence type="ECO:0000256" key="4">
    <source>
        <dbReference type="ARBA" id="ARBA00023136"/>
    </source>
</evidence>
<dbReference type="InterPro" id="IPR044878">
    <property type="entry name" value="UbiA_sf"/>
</dbReference>
<dbReference type="Proteomes" id="UP000664203">
    <property type="component" value="Unassembled WGS sequence"/>
</dbReference>
<sequence>MTVVLVSRLSVTERPSGLPPHATKTRRTLLYHAYSLWLFTFSDLKTILVPKTAFGIITLLSGPVLTKSSWPGWLTIFRCLPLIMMWIWLNLLPLDMNNEHREDDVQEDKNNKPWRPIPAGRLSIEETKRLMLAGYIAAMLGSAYLGALPECLALIVQGWIYNELGAANGSYLTRNLLNATGYMTFAAGAAKVACIHSGTTMQKGAYVWLMLLGMVIATTIQFQDLYDQKGDRARGRRTVPLVLGDGSARLSVELPVAVWSLLCPAFWRLSVQGFILPVVLGAVIIFRLFRYRDVSADKTSFKIWNAWVVVLYLLPFLKAIA</sequence>
<dbReference type="GO" id="GO:0016765">
    <property type="term" value="F:transferase activity, transferring alkyl or aryl (other than methyl) groups"/>
    <property type="evidence" value="ECO:0007669"/>
    <property type="project" value="InterPro"/>
</dbReference>
<dbReference type="PANTHER" id="PTHR42723">
    <property type="entry name" value="CHLOROPHYLL SYNTHASE"/>
    <property type="match status" value="1"/>
</dbReference>
<evidence type="ECO:0000256" key="1">
    <source>
        <dbReference type="ARBA" id="ARBA00004141"/>
    </source>
</evidence>
<proteinExistence type="predicted"/>
<evidence type="ECO:0000256" key="3">
    <source>
        <dbReference type="ARBA" id="ARBA00022989"/>
    </source>
</evidence>
<feature type="transmembrane region" description="Helical" evidence="5">
    <location>
        <begin position="36"/>
        <end position="60"/>
    </location>
</feature>
<dbReference type="OrthoDB" id="434972at2759"/>
<evidence type="ECO:0000256" key="5">
    <source>
        <dbReference type="SAM" id="Phobius"/>
    </source>
</evidence>
<keyword evidence="3 5" id="KW-1133">Transmembrane helix</keyword>
<keyword evidence="4 5" id="KW-0472">Membrane</keyword>
<feature type="transmembrane region" description="Helical" evidence="5">
    <location>
        <begin position="176"/>
        <end position="193"/>
    </location>
</feature>
<evidence type="ECO:0000313" key="6">
    <source>
        <dbReference type="EMBL" id="CAF9911456.1"/>
    </source>
</evidence>
<feature type="transmembrane region" description="Helical" evidence="5">
    <location>
        <begin position="269"/>
        <end position="289"/>
    </location>
</feature>
<protein>
    <submittedName>
        <fullName evidence="6">Uncharacterized protein</fullName>
    </submittedName>
</protein>
<dbReference type="EMBL" id="CAJPDR010000048">
    <property type="protein sequence ID" value="CAF9911456.1"/>
    <property type="molecule type" value="Genomic_DNA"/>
</dbReference>
<keyword evidence="2 5" id="KW-0812">Transmembrane</keyword>
<feature type="transmembrane region" description="Helical" evidence="5">
    <location>
        <begin position="130"/>
        <end position="156"/>
    </location>
</feature>
<accession>A0A8H3EQC5</accession>
<comment type="caution">
    <text evidence="6">The sequence shown here is derived from an EMBL/GenBank/DDBJ whole genome shotgun (WGS) entry which is preliminary data.</text>
</comment>
<evidence type="ECO:0000313" key="7">
    <source>
        <dbReference type="Proteomes" id="UP000664203"/>
    </source>
</evidence>
<feature type="transmembrane region" description="Helical" evidence="5">
    <location>
        <begin position="72"/>
        <end position="92"/>
    </location>
</feature>
<evidence type="ECO:0000256" key="2">
    <source>
        <dbReference type="ARBA" id="ARBA00022692"/>
    </source>
</evidence>
<gene>
    <name evidence="6" type="ORF">ALECFALPRED_007327</name>
</gene>
<dbReference type="AlphaFoldDB" id="A0A8H3EQC5"/>
<dbReference type="InterPro" id="IPR050475">
    <property type="entry name" value="Prenyltransferase_related"/>
</dbReference>
<organism evidence="6 7">
    <name type="scientific">Alectoria fallacina</name>
    <dbReference type="NCBI Taxonomy" id="1903189"/>
    <lineage>
        <taxon>Eukaryota</taxon>
        <taxon>Fungi</taxon>
        <taxon>Dikarya</taxon>
        <taxon>Ascomycota</taxon>
        <taxon>Pezizomycotina</taxon>
        <taxon>Lecanoromycetes</taxon>
        <taxon>OSLEUM clade</taxon>
        <taxon>Lecanoromycetidae</taxon>
        <taxon>Lecanorales</taxon>
        <taxon>Lecanorineae</taxon>
        <taxon>Parmeliaceae</taxon>
        <taxon>Alectoria</taxon>
    </lineage>
</organism>
<feature type="transmembrane region" description="Helical" evidence="5">
    <location>
        <begin position="205"/>
        <end position="222"/>
    </location>
</feature>
<dbReference type="Pfam" id="PF01040">
    <property type="entry name" value="UbiA"/>
    <property type="match status" value="1"/>
</dbReference>
<dbReference type="CDD" id="cd13965">
    <property type="entry name" value="PT_UbiA_3"/>
    <property type="match status" value="1"/>
</dbReference>
<name>A0A8H3EQC5_9LECA</name>
<dbReference type="InterPro" id="IPR000537">
    <property type="entry name" value="UbiA_prenyltransferase"/>
</dbReference>
<comment type="subcellular location">
    <subcellularLocation>
        <location evidence="1">Membrane</location>
        <topology evidence="1">Multi-pass membrane protein</topology>
    </subcellularLocation>
</comment>
<keyword evidence="7" id="KW-1185">Reference proteome</keyword>